<dbReference type="SUPFAM" id="SSF50129">
    <property type="entry name" value="GroES-like"/>
    <property type="match status" value="1"/>
</dbReference>
<dbReference type="Proteomes" id="UP000241462">
    <property type="component" value="Unassembled WGS sequence"/>
</dbReference>
<dbReference type="Gene3D" id="3.40.50.720">
    <property type="entry name" value="NAD(P)-binding Rossmann-like Domain"/>
    <property type="match status" value="1"/>
</dbReference>
<dbReference type="InParanoid" id="A0A2T3A0H0"/>
<dbReference type="PANTHER" id="PTHR45348:SF6">
    <property type="entry name" value="TRANS-ENOYL REDUCTASE APDC"/>
    <property type="match status" value="1"/>
</dbReference>
<gene>
    <name evidence="6" type="ORF">BD289DRAFT_462459</name>
</gene>
<keyword evidence="3" id="KW-0560">Oxidoreductase</keyword>
<reference evidence="6 7" key="1">
    <citation type="journal article" date="2018" name="Mycol. Prog.">
        <title>Coniella lustricola, a new species from submerged detritus.</title>
        <authorList>
            <person name="Raudabaugh D.B."/>
            <person name="Iturriaga T."/>
            <person name="Carver A."/>
            <person name="Mondo S."/>
            <person name="Pangilinan J."/>
            <person name="Lipzen A."/>
            <person name="He G."/>
            <person name="Amirebrahimi M."/>
            <person name="Grigoriev I.V."/>
            <person name="Miller A.N."/>
        </authorList>
    </citation>
    <scope>NUCLEOTIDE SEQUENCE [LARGE SCALE GENOMIC DNA]</scope>
    <source>
        <strain evidence="6 7">B22-T-1</strain>
    </source>
</reference>
<feature type="region of interest" description="Disordered" evidence="4">
    <location>
        <begin position="149"/>
        <end position="168"/>
    </location>
</feature>
<evidence type="ECO:0000256" key="3">
    <source>
        <dbReference type="ARBA" id="ARBA00023002"/>
    </source>
</evidence>
<name>A0A2T3A0H0_9PEZI</name>
<evidence type="ECO:0000313" key="7">
    <source>
        <dbReference type="Proteomes" id="UP000241462"/>
    </source>
</evidence>
<dbReference type="Gene3D" id="3.90.180.10">
    <property type="entry name" value="Medium-chain alcohol dehydrogenases, catalytic domain"/>
    <property type="match status" value="1"/>
</dbReference>
<feature type="domain" description="Enoyl reductase (ER)" evidence="5">
    <location>
        <begin position="17"/>
        <end position="358"/>
    </location>
</feature>
<sequence length="360" mass="38330">MASGPRLPATQRALRQGPDGRLRLVQDAPMPPLPPGFVLIKTTAVALNHVDYKLLNNFPLPGSFAGTDFAGVVVHVNQEERDRVAGAAFLFADSHRLASGAFAEYVRAPAAVLLRLNSTSLTPLEASTLPTGVMTCILAFWAPDALALTGTPDEPQQQQPPPQVLVHGGSTTTGTFAVQLLKLSGYDPVATCSAHNFDLVRRCGASAVFDAQSGALAAHIKQHTRGRLRYALDCVSSNDGQSTAVCYGAIQRPGGRYASLNTVADGFLAQRRAVKPHFVLAAEVVDAAVELGHPDYDRPASKQKHDLAVQHATTIQRLLDQGRLRPHPVEELQGGLDAVVAGLDRLENGRVSGVKLVARM</sequence>
<dbReference type="PANTHER" id="PTHR45348">
    <property type="entry name" value="HYPOTHETICAL OXIDOREDUCTASE (EUROFUNG)"/>
    <property type="match status" value="1"/>
</dbReference>
<dbReference type="InterPro" id="IPR036291">
    <property type="entry name" value="NAD(P)-bd_dom_sf"/>
</dbReference>
<dbReference type="InterPro" id="IPR013149">
    <property type="entry name" value="ADH-like_C"/>
</dbReference>
<protein>
    <submittedName>
        <fullName evidence="6">Chaperonin 10-like protein</fullName>
    </submittedName>
</protein>
<dbReference type="InterPro" id="IPR013154">
    <property type="entry name" value="ADH-like_N"/>
</dbReference>
<evidence type="ECO:0000256" key="1">
    <source>
        <dbReference type="ARBA" id="ARBA00008072"/>
    </source>
</evidence>
<dbReference type="CDD" id="cd08249">
    <property type="entry name" value="enoyl_reductase_like"/>
    <property type="match status" value="1"/>
</dbReference>
<dbReference type="InterPro" id="IPR020843">
    <property type="entry name" value="ER"/>
</dbReference>
<dbReference type="InterPro" id="IPR047122">
    <property type="entry name" value="Trans-enoyl_RdTase-like"/>
</dbReference>
<evidence type="ECO:0000259" key="5">
    <source>
        <dbReference type="SMART" id="SM00829"/>
    </source>
</evidence>
<accession>A0A2T3A0H0</accession>
<dbReference type="Pfam" id="PF08240">
    <property type="entry name" value="ADH_N"/>
    <property type="match status" value="1"/>
</dbReference>
<keyword evidence="2" id="KW-0521">NADP</keyword>
<dbReference type="STRING" id="2025994.A0A2T3A0H0"/>
<comment type="similarity">
    <text evidence="1">Belongs to the zinc-containing alcohol dehydrogenase family.</text>
</comment>
<evidence type="ECO:0000256" key="2">
    <source>
        <dbReference type="ARBA" id="ARBA00022857"/>
    </source>
</evidence>
<dbReference type="OrthoDB" id="48317at2759"/>
<evidence type="ECO:0000313" key="6">
    <source>
        <dbReference type="EMBL" id="PSR80561.1"/>
    </source>
</evidence>
<dbReference type="InterPro" id="IPR011032">
    <property type="entry name" value="GroES-like_sf"/>
</dbReference>
<dbReference type="Pfam" id="PF00107">
    <property type="entry name" value="ADH_zinc_N"/>
    <property type="match status" value="1"/>
</dbReference>
<proteinExistence type="inferred from homology"/>
<dbReference type="SUPFAM" id="SSF51735">
    <property type="entry name" value="NAD(P)-binding Rossmann-fold domains"/>
    <property type="match status" value="1"/>
</dbReference>
<dbReference type="SMART" id="SM00829">
    <property type="entry name" value="PKS_ER"/>
    <property type="match status" value="1"/>
</dbReference>
<keyword evidence="7" id="KW-1185">Reference proteome</keyword>
<dbReference type="GO" id="GO:0016651">
    <property type="term" value="F:oxidoreductase activity, acting on NAD(P)H"/>
    <property type="evidence" value="ECO:0007669"/>
    <property type="project" value="InterPro"/>
</dbReference>
<dbReference type="EMBL" id="KZ678526">
    <property type="protein sequence ID" value="PSR80561.1"/>
    <property type="molecule type" value="Genomic_DNA"/>
</dbReference>
<dbReference type="AlphaFoldDB" id="A0A2T3A0H0"/>
<organism evidence="6 7">
    <name type="scientific">Coniella lustricola</name>
    <dbReference type="NCBI Taxonomy" id="2025994"/>
    <lineage>
        <taxon>Eukaryota</taxon>
        <taxon>Fungi</taxon>
        <taxon>Dikarya</taxon>
        <taxon>Ascomycota</taxon>
        <taxon>Pezizomycotina</taxon>
        <taxon>Sordariomycetes</taxon>
        <taxon>Sordariomycetidae</taxon>
        <taxon>Diaporthales</taxon>
        <taxon>Schizoparmaceae</taxon>
        <taxon>Coniella</taxon>
    </lineage>
</organism>
<evidence type="ECO:0000256" key="4">
    <source>
        <dbReference type="SAM" id="MobiDB-lite"/>
    </source>
</evidence>